<dbReference type="SUPFAM" id="SSF53774">
    <property type="entry name" value="Glutaminase/Asparaginase"/>
    <property type="match status" value="1"/>
</dbReference>
<dbReference type="InterPro" id="IPR037152">
    <property type="entry name" value="L-asparaginase_N_sf"/>
</dbReference>
<evidence type="ECO:0000313" key="5">
    <source>
        <dbReference type="EMBL" id="KAF2720171.1"/>
    </source>
</evidence>
<accession>A0A9P4Q834</accession>
<dbReference type="PANTHER" id="PTHR11707">
    <property type="entry name" value="L-ASPARAGINASE"/>
    <property type="match status" value="1"/>
</dbReference>
<dbReference type="InterPro" id="IPR027473">
    <property type="entry name" value="L-asparaginase_C"/>
</dbReference>
<evidence type="ECO:0000313" key="6">
    <source>
        <dbReference type="Proteomes" id="UP000799441"/>
    </source>
</evidence>
<dbReference type="PROSITE" id="PS51732">
    <property type="entry name" value="ASN_GLN_ASE_3"/>
    <property type="match status" value="1"/>
</dbReference>
<proteinExistence type="predicted"/>
<dbReference type="Pfam" id="PF17763">
    <property type="entry name" value="Asparaginase_C"/>
    <property type="match status" value="1"/>
</dbReference>
<dbReference type="InterPro" id="IPR027474">
    <property type="entry name" value="L-asparaginase_N"/>
</dbReference>
<keyword evidence="6" id="KW-1185">Reference proteome</keyword>
<dbReference type="PIRSF" id="PIRSF500176">
    <property type="entry name" value="L_ASNase"/>
    <property type="match status" value="1"/>
</dbReference>
<organism evidence="5 6">
    <name type="scientific">Polychaeton citri CBS 116435</name>
    <dbReference type="NCBI Taxonomy" id="1314669"/>
    <lineage>
        <taxon>Eukaryota</taxon>
        <taxon>Fungi</taxon>
        <taxon>Dikarya</taxon>
        <taxon>Ascomycota</taxon>
        <taxon>Pezizomycotina</taxon>
        <taxon>Dothideomycetes</taxon>
        <taxon>Dothideomycetidae</taxon>
        <taxon>Capnodiales</taxon>
        <taxon>Capnodiaceae</taxon>
        <taxon>Polychaeton</taxon>
    </lineage>
</organism>
<dbReference type="InterPro" id="IPR040919">
    <property type="entry name" value="Asparaginase_C"/>
</dbReference>
<dbReference type="PANTHER" id="PTHR11707:SF28">
    <property type="entry name" value="60 KDA LYSOPHOSPHOLIPASE"/>
    <property type="match status" value="1"/>
</dbReference>
<dbReference type="InterPro" id="IPR036152">
    <property type="entry name" value="Asp/glu_Ase-like_sf"/>
</dbReference>
<reference evidence="5" key="1">
    <citation type="journal article" date="2020" name="Stud. Mycol.">
        <title>101 Dothideomycetes genomes: a test case for predicting lifestyles and emergence of pathogens.</title>
        <authorList>
            <person name="Haridas S."/>
            <person name="Albert R."/>
            <person name="Binder M."/>
            <person name="Bloem J."/>
            <person name="Labutti K."/>
            <person name="Salamov A."/>
            <person name="Andreopoulos B."/>
            <person name="Baker S."/>
            <person name="Barry K."/>
            <person name="Bills G."/>
            <person name="Bluhm B."/>
            <person name="Cannon C."/>
            <person name="Castanera R."/>
            <person name="Culley D."/>
            <person name="Daum C."/>
            <person name="Ezra D."/>
            <person name="Gonzalez J."/>
            <person name="Henrissat B."/>
            <person name="Kuo A."/>
            <person name="Liang C."/>
            <person name="Lipzen A."/>
            <person name="Lutzoni F."/>
            <person name="Magnuson J."/>
            <person name="Mondo S."/>
            <person name="Nolan M."/>
            <person name="Ohm R."/>
            <person name="Pangilinan J."/>
            <person name="Park H.-J."/>
            <person name="Ramirez L."/>
            <person name="Alfaro M."/>
            <person name="Sun H."/>
            <person name="Tritt A."/>
            <person name="Yoshinaga Y."/>
            <person name="Zwiers L.-H."/>
            <person name="Turgeon B."/>
            <person name="Goodwin S."/>
            <person name="Spatafora J."/>
            <person name="Crous P."/>
            <person name="Grigoriev I."/>
        </authorList>
    </citation>
    <scope>NUCLEOTIDE SEQUENCE</scope>
    <source>
        <strain evidence="5">CBS 116435</strain>
    </source>
</reference>
<dbReference type="GO" id="GO:0009066">
    <property type="term" value="P:aspartate family amino acid metabolic process"/>
    <property type="evidence" value="ECO:0007669"/>
    <property type="project" value="UniProtKB-ARBA"/>
</dbReference>
<dbReference type="Gene3D" id="3.40.50.1170">
    <property type="entry name" value="L-asparaginase, N-terminal domain"/>
    <property type="match status" value="1"/>
</dbReference>
<dbReference type="InterPro" id="IPR006034">
    <property type="entry name" value="Asparaginase/glutaminase-like"/>
</dbReference>
<feature type="non-terminal residue" evidence="5">
    <location>
        <position position="1"/>
    </location>
</feature>
<dbReference type="PIRSF" id="PIRSF001220">
    <property type="entry name" value="L-ASNase_gatD"/>
    <property type="match status" value="1"/>
</dbReference>
<dbReference type="OrthoDB" id="542841at2759"/>
<dbReference type="PRINTS" id="PR00139">
    <property type="entry name" value="ASNGLNASE"/>
</dbReference>
<dbReference type="GO" id="GO:0004067">
    <property type="term" value="F:asparaginase activity"/>
    <property type="evidence" value="ECO:0007669"/>
    <property type="project" value="UniProtKB-UniRule"/>
</dbReference>
<dbReference type="EC" id="3.5.1.1" evidence="1"/>
<dbReference type="InterPro" id="IPR041725">
    <property type="entry name" value="L-asparaginase_I"/>
</dbReference>
<evidence type="ECO:0000256" key="2">
    <source>
        <dbReference type="PROSITE-ProRule" id="PRU10100"/>
    </source>
</evidence>
<dbReference type="InterPro" id="IPR027475">
    <property type="entry name" value="Asparaginase/glutaminase_AS2"/>
</dbReference>
<evidence type="ECO:0000256" key="1">
    <source>
        <dbReference type="ARBA" id="ARBA00012920"/>
    </source>
</evidence>
<dbReference type="SFLD" id="SFLDS00057">
    <property type="entry name" value="Glutaminase/Asparaginase"/>
    <property type="match status" value="1"/>
</dbReference>
<evidence type="ECO:0000259" key="3">
    <source>
        <dbReference type="Pfam" id="PF00710"/>
    </source>
</evidence>
<sequence>ICLILTGGTICTQPSPYGWVPTKNQLLSRCLAVNSRFNDPIVRAVSPIPTVVDERGVLRPGDATFVLPSERGEPRIRYTAFEFHELLESSAVDSSHWNALASCVIANYPSFTGFVVLHGTDTLAYTASALSFLLHPLSKPVVLTGSQLSIFAEPTDAWDNILGALHAASAGSGAQLEVSIYFHQALHRGNRSTKIHASEFAAFASPNTNEQEVRPHWLCPDSSNTSGHQRSSIKPFKSLVLLHSPDAAVLRIYPGISSQVISAILSFRNLKGLVLETFGAGHMPASPLILSVLRSAIKERNLIVVNVSQCLTGTVMGHYAPAKALEEVGVLSGFDMTTESAYTKLLWVLAQPD</sequence>
<feature type="active site" evidence="2">
    <location>
        <position position="120"/>
    </location>
</feature>
<feature type="non-terminal residue" evidence="5">
    <location>
        <position position="353"/>
    </location>
</feature>
<dbReference type="Pfam" id="PF00710">
    <property type="entry name" value="Asparaginase"/>
    <property type="match status" value="1"/>
</dbReference>
<dbReference type="AlphaFoldDB" id="A0A9P4Q834"/>
<dbReference type="PROSITE" id="PS00917">
    <property type="entry name" value="ASN_GLN_ASE_2"/>
    <property type="match status" value="1"/>
</dbReference>
<dbReference type="Gene3D" id="3.40.50.40">
    <property type="match status" value="1"/>
</dbReference>
<evidence type="ECO:0000259" key="4">
    <source>
        <dbReference type="Pfam" id="PF17763"/>
    </source>
</evidence>
<feature type="domain" description="Asparaginase/glutaminase C-terminal" evidence="4">
    <location>
        <begin position="248"/>
        <end position="351"/>
    </location>
</feature>
<comment type="caution">
    <text evidence="5">The sequence shown here is derived from an EMBL/GenBank/DDBJ whole genome shotgun (WGS) entry which is preliminary data.</text>
</comment>
<dbReference type="EMBL" id="MU003802">
    <property type="protein sequence ID" value="KAF2720171.1"/>
    <property type="molecule type" value="Genomic_DNA"/>
</dbReference>
<name>A0A9P4Q834_9PEZI</name>
<protein>
    <recommendedName>
        <fullName evidence="1">asparaginase</fullName>
        <ecNumber evidence="1">3.5.1.1</ecNumber>
    </recommendedName>
</protein>
<dbReference type="CDD" id="cd08963">
    <property type="entry name" value="L-asparaginase_I"/>
    <property type="match status" value="1"/>
</dbReference>
<dbReference type="Proteomes" id="UP000799441">
    <property type="component" value="Unassembled WGS sequence"/>
</dbReference>
<gene>
    <name evidence="5" type="ORF">K431DRAFT_200106</name>
</gene>
<dbReference type="SMART" id="SM00870">
    <property type="entry name" value="Asparaginase"/>
    <property type="match status" value="1"/>
</dbReference>
<feature type="domain" description="L-asparaginase N-terminal" evidence="3">
    <location>
        <begin position="1"/>
        <end position="209"/>
    </location>
</feature>